<reference evidence="1" key="1">
    <citation type="submission" date="2014-11" db="EMBL/GenBank/DDBJ databases">
        <authorList>
            <person name="Amaro Gonzalez C."/>
        </authorList>
    </citation>
    <scope>NUCLEOTIDE SEQUENCE</scope>
</reference>
<name>A0A0E9SKC9_ANGAN</name>
<accession>A0A0E9SKC9</accession>
<protein>
    <submittedName>
        <fullName evidence="1">Uncharacterized protein</fullName>
    </submittedName>
</protein>
<evidence type="ECO:0000313" key="1">
    <source>
        <dbReference type="EMBL" id="JAH40958.1"/>
    </source>
</evidence>
<reference evidence="1" key="2">
    <citation type="journal article" date="2015" name="Fish Shellfish Immunol.">
        <title>Early steps in the European eel (Anguilla anguilla)-Vibrio vulnificus interaction in the gills: Role of the RtxA13 toxin.</title>
        <authorList>
            <person name="Callol A."/>
            <person name="Pajuelo D."/>
            <person name="Ebbesson L."/>
            <person name="Teles M."/>
            <person name="MacKenzie S."/>
            <person name="Amaro C."/>
        </authorList>
    </citation>
    <scope>NUCLEOTIDE SEQUENCE</scope>
</reference>
<organism evidence="1">
    <name type="scientific">Anguilla anguilla</name>
    <name type="common">European freshwater eel</name>
    <name type="synonym">Muraena anguilla</name>
    <dbReference type="NCBI Taxonomy" id="7936"/>
    <lineage>
        <taxon>Eukaryota</taxon>
        <taxon>Metazoa</taxon>
        <taxon>Chordata</taxon>
        <taxon>Craniata</taxon>
        <taxon>Vertebrata</taxon>
        <taxon>Euteleostomi</taxon>
        <taxon>Actinopterygii</taxon>
        <taxon>Neopterygii</taxon>
        <taxon>Teleostei</taxon>
        <taxon>Anguilliformes</taxon>
        <taxon>Anguillidae</taxon>
        <taxon>Anguilla</taxon>
    </lineage>
</organism>
<dbReference type="AlphaFoldDB" id="A0A0E9SKC9"/>
<proteinExistence type="predicted"/>
<sequence>MGIWEHEVLCHTVCHTFAFCISIATVYLDLFPRVSMETNVIF</sequence>
<dbReference type="EMBL" id="GBXM01067619">
    <property type="protein sequence ID" value="JAH40958.1"/>
    <property type="molecule type" value="Transcribed_RNA"/>
</dbReference>